<proteinExistence type="predicted"/>
<organism evidence="1 2">
    <name type="scientific">Kribbella soli</name>
    <dbReference type="NCBI Taxonomy" id="1124743"/>
    <lineage>
        <taxon>Bacteria</taxon>
        <taxon>Bacillati</taxon>
        <taxon>Actinomycetota</taxon>
        <taxon>Actinomycetes</taxon>
        <taxon>Propionibacteriales</taxon>
        <taxon>Kribbellaceae</taxon>
        <taxon>Kribbella</taxon>
    </lineage>
</organism>
<gene>
    <name evidence="1" type="ORF">E0H45_13305</name>
</gene>
<protein>
    <submittedName>
        <fullName evidence="1">Uncharacterized protein</fullName>
    </submittedName>
</protein>
<dbReference type="OrthoDB" id="9812611at2"/>
<sequence>MNGDPNKPPVAAAQAYFAVRTREAEAATSKPMDELEMARKYVAVLERQQELTKELEAAKPKAGKWDAYCNADGLIGMTEVADILSTTSGPSPVGSWKSTRSAGRSLPAGAVAICRELATRARVTSP</sequence>
<accession>A0A4R0HL23</accession>
<dbReference type="Proteomes" id="UP000292346">
    <property type="component" value="Unassembled WGS sequence"/>
</dbReference>
<dbReference type="EMBL" id="SJJZ01000001">
    <property type="protein sequence ID" value="TCC12155.1"/>
    <property type="molecule type" value="Genomic_DNA"/>
</dbReference>
<name>A0A4R0HL23_9ACTN</name>
<reference evidence="1 2" key="1">
    <citation type="submission" date="2019-02" db="EMBL/GenBank/DDBJ databases">
        <title>Kribbella capetownensis sp. nov. and Kribbella speibonae sp. nov., isolated from soil.</title>
        <authorList>
            <person name="Curtis S.M."/>
            <person name="Norton I."/>
            <person name="Everest G.J."/>
            <person name="Meyers P.R."/>
        </authorList>
    </citation>
    <scope>NUCLEOTIDE SEQUENCE [LARGE SCALE GENOMIC DNA]</scope>
    <source>
        <strain evidence="1 2">KCTC 29219</strain>
    </source>
</reference>
<keyword evidence="2" id="KW-1185">Reference proteome</keyword>
<evidence type="ECO:0000313" key="2">
    <source>
        <dbReference type="Proteomes" id="UP000292346"/>
    </source>
</evidence>
<dbReference type="AlphaFoldDB" id="A0A4R0HL23"/>
<dbReference type="RefSeq" id="WP_131337427.1">
    <property type="nucleotide sequence ID" value="NZ_SJJZ01000001.1"/>
</dbReference>
<comment type="caution">
    <text evidence="1">The sequence shown here is derived from an EMBL/GenBank/DDBJ whole genome shotgun (WGS) entry which is preliminary data.</text>
</comment>
<evidence type="ECO:0000313" key="1">
    <source>
        <dbReference type="EMBL" id="TCC12155.1"/>
    </source>
</evidence>